<dbReference type="Gene3D" id="3.40.50.1110">
    <property type="entry name" value="SGNH hydrolase"/>
    <property type="match status" value="1"/>
</dbReference>
<dbReference type="Pfam" id="PF13472">
    <property type="entry name" value="Lipase_GDSL_2"/>
    <property type="match status" value="1"/>
</dbReference>
<dbReference type="AlphaFoldDB" id="A0A518DCK6"/>
<sequence length="263" mass="29442" precursor="true">MPWLDVHPRTIRTGLASVAIAAAGLLLSSTADAAAQGVTLFLVGDSTMADKPVLPENPERGWGQLLPLYFEPDVRVENHAVNGRSSKSFRDEGRWNAVLDRVRPGHWVIIQFGHNDQKPDEARHTDPFASYTENLKRYVSETRERGARPVLATPVVRRRFDAQGVLRPTHGDYPEAVRKLAEECDAPLLDMTARSRDLLRRLGKERSQGLFLWTSPGEYDRFPDGNADDTHFNALGATRMCDLAAAEIREKIPELAARLRSPR</sequence>
<name>A0A518DCK6_9BACT</name>
<dbReference type="PANTHER" id="PTHR43695">
    <property type="entry name" value="PUTATIVE (AFU_ORTHOLOGUE AFUA_2G17250)-RELATED"/>
    <property type="match status" value="1"/>
</dbReference>
<dbReference type="EMBL" id="CP036291">
    <property type="protein sequence ID" value="QDU89205.1"/>
    <property type="molecule type" value="Genomic_DNA"/>
</dbReference>
<reference evidence="5 6" key="1">
    <citation type="submission" date="2019-02" db="EMBL/GenBank/DDBJ databases">
        <title>Deep-cultivation of Planctomycetes and their phenomic and genomic characterization uncovers novel biology.</title>
        <authorList>
            <person name="Wiegand S."/>
            <person name="Jogler M."/>
            <person name="Boedeker C."/>
            <person name="Pinto D."/>
            <person name="Vollmers J."/>
            <person name="Rivas-Marin E."/>
            <person name="Kohn T."/>
            <person name="Peeters S.H."/>
            <person name="Heuer A."/>
            <person name="Rast P."/>
            <person name="Oberbeckmann S."/>
            <person name="Bunk B."/>
            <person name="Jeske O."/>
            <person name="Meyerdierks A."/>
            <person name="Storesund J.E."/>
            <person name="Kallscheuer N."/>
            <person name="Luecker S."/>
            <person name="Lage O.M."/>
            <person name="Pohl T."/>
            <person name="Merkel B.J."/>
            <person name="Hornburger P."/>
            <person name="Mueller R.-W."/>
            <person name="Bruemmer F."/>
            <person name="Labrenz M."/>
            <person name="Spormann A.M."/>
            <person name="Op den Camp H."/>
            <person name="Overmann J."/>
            <person name="Amann R."/>
            <person name="Jetten M.S.M."/>
            <person name="Mascher T."/>
            <person name="Medema M.H."/>
            <person name="Devos D.P."/>
            <person name="Kaster A.-K."/>
            <person name="Ovreas L."/>
            <person name="Rohde M."/>
            <person name="Galperin M.Y."/>
            <person name="Jogler C."/>
        </authorList>
    </citation>
    <scope>NUCLEOTIDE SEQUENCE [LARGE SCALE GENOMIC DNA]</scope>
    <source>
        <strain evidence="5 6">Pla175</strain>
    </source>
</reference>
<organism evidence="5 6">
    <name type="scientific">Pirellulimonas nuda</name>
    <dbReference type="NCBI Taxonomy" id="2528009"/>
    <lineage>
        <taxon>Bacteria</taxon>
        <taxon>Pseudomonadati</taxon>
        <taxon>Planctomycetota</taxon>
        <taxon>Planctomycetia</taxon>
        <taxon>Pirellulales</taxon>
        <taxon>Lacipirellulaceae</taxon>
        <taxon>Pirellulimonas</taxon>
    </lineage>
</organism>
<evidence type="ECO:0000259" key="4">
    <source>
        <dbReference type="Pfam" id="PF13472"/>
    </source>
</evidence>
<dbReference type="SUPFAM" id="SSF52266">
    <property type="entry name" value="SGNH hydrolase"/>
    <property type="match status" value="1"/>
</dbReference>
<proteinExistence type="inferred from homology"/>
<dbReference type="PANTHER" id="PTHR43695:SF1">
    <property type="entry name" value="RHAMNOGALACTURONAN ACETYLESTERASE"/>
    <property type="match status" value="1"/>
</dbReference>
<evidence type="ECO:0000256" key="1">
    <source>
        <dbReference type="ARBA" id="ARBA00008668"/>
    </source>
</evidence>
<evidence type="ECO:0000256" key="2">
    <source>
        <dbReference type="ARBA" id="ARBA00022801"/>
    </source>
</evidence>
<keyword evidence="2 5" id="KW-0378">Hydrolase</keyword>
<accession>A0A518DCK6</accession>
<dbReference type="CDD" id="cd01821">
    <property type="entry name" value="Rhamnogalacturan_acetylesterase_like"/>
    <property type="match status" value="1"/>
</dbReference>
<dbReference type="GO" id="GO:0016788">
    <property type="term" value="F:hydrolase activity, acting on ester bonds"/>
    <property type="evidence" value="ECO:0007669"/>
    <property type="project" value="UniProtKB-ARBA"/>
</dbReference>
<feature type="chain" id="PRO_5021787554" evidence="3">
    <location>
        <begin position="34"/>
        <end position="263"/>
    </location>
</feature>
<dbReference type="InterPro" id="IPR013830">
    <property type="entry name" value="SGNH_hydro"/>
</dbReference>
<dbReference type="EC" id="3.1.1.-" evidence="5"/>
<evidence type="ECO:0000313" key="5">
    <source>
        <dbReference type="EMBL" id="QDU89205.1"/>
    </source>
</evidence>
<evidence type="ECO:0000256" key="3">
    <source>
        <dbReference type="SAM" id="SignalP"/>
    </source>
</evidence>
<dbReference type="KEGG" id="pnd:Pla175_25920"/>
<gene>
    <name evidence="5" type="primary">rhgT</name>
    <name evidence="5" type="ORF">Pla175_25920</name>
</gene>
<feature type="domain" description="SGNH hydrolase-type esterase" evidence="4">
    <location>
        <begin position="43"/>
        <end position="237"/>
    </location>
</feature>
<dbReference type="InterPro" id="IPR037459">
    <property type="entry name" value="RhgT-like"/>
</dbReference>
<dbReference type="Proteomes" id="UP000317429">
    <property type="component" value="Chromosome"/>
</dbReference>
<protein>
    <submittedName>
        <fullName evidence="5">Rhamnogalacturonan acetylesterase RhgT</fullName>
        <ecNumber evidence="5">3.1.1.-</ecNumber>
    </submittedName>
</protein>
<evidence type="ECO:0000313" key="6">
    <source>
        <dbReference type="Proteomes" id="UP000317429"/>
    </source>
</evidence>
<keyword evidence="3" id="KW-0732">Signal</keyword>
<keyword evidence="6" id="KW-1185">Reference proteome</keyword>
<feature type="signal peptide" evidence="3">
    <location>
        <begin position="1"/>
        <end position="33"/>
    </location>
</feature>
<comment type="similarity">
    <text evidence="1">Belongs to the 'GDSL' lipolytic enzyme family.</text>
</comment>
<dbReference type="InterPro" id="IPR036514">
    <property type="entry name" value="SGNH_hydro_sf"/>
</dbReference>
<dbReference type="OrthoDB" id="9807041at2"/>
<dbReference type="RefSeq" id="WP_145285266.1">
    <property type="nucleotide sequence ID" value="NZ_CP036291.1"/>
</dbReference>